<evidence type="ECO:0000256" key="3">
    <source>
        <dbReference type="ARBA" id="ARBA00022475"/>
    </source>
</evidence>
<evidence type="ECO:0000256" key="6">
    <source>
        <dbReference type="ARBA" id="ARBA00023136"/>
    </source>
</evidence>
<keyword evidence="3" id="KW-1003">Cell membrane</keyword>
<dbReference type="Proteomes" id="UP000295371">
    <property type="component" value="Unassembled WGS sequence"/>
</dbReference>
<keyword evidence="6 7" id="KW-0472">Membrane</keyword>
<dbReference type="Pfam" id="PF04226">
    <property type="entry name" value="Transgly_assoc"/>
    <property type="match status" value="1"/>
</dbReference>
<dbReference type="RefSeq" id="WP_133754609.1">
    <property type="nucleotide sequence ID" value="NZ_CP171129.1"/>
</dbReference>
<evidence type="ECO:0000256" key="2">
    <source>
        <dbReference type="ARBA" id="ARBA00011006"/>
    </source>
</evidence>
<dbReference type="PANTHER" id="PTHR33884">
    <property type="entry name" value="UPF0410 PROTEIN YMGE"/>
    <property type="match status" value="1"/>
</dbReference>
<gene>
    <name evidence="8" type="ORF">CLV29_1855</name>
</gene>
<evidence type="ECO:0000256" key="5">
    <source>
        <dbReference type="ARBA" id="ARBA00022989"/>
    </source>
</evidence>
<feature type="transmembrane region" description="Helical" evidence="7">
    <location>
        <begin position="60"/>
        <end position="82"/>
    </location>
</feature>
<proteinExistence type="inferred from homology"/>
<evidence type="ECO:0000256" key="1">
    <source>
        <dbReference type="ARBA" id="ARBA00004651"/>
    </source>
</evidence>
<dbReference type="GO" id="GO:0005886">
    <property type="term" value="C:plasma membrane"/>
    <property type="evidence" value="ECO:0007669"/>
    <property type="project" value="UniProtKB-SubCell"/>
</dbReference>
<dbReference type="PANTHER" id="PTHR33884:SF3">
    <property type="entry name" value="UPF0410 PROTEIN YMGE"/>
    <property type="match status" value="1"/>
</dbReference>
<dbReference type="EMBL" id="SOAW01000001">
    <property type="protein sequence ID" value="TDT34199.1"/>
    <property type="molecule type" value="Genomic_DNA"/>
</dbReference>
<keyword evidence="9" id="KW-1185">Reference proteome</keyword>
<keyword evidence="5 7" id="KW-1133">Transmembrane helix</keyword>
<reference evidence="8 9" key="1">
    <citation type="submission" date="2019-03" db="EMBL/GenBank/DDBJ databases">
        <title>Genomic Encyclopedia of Archaeal and Bacterial Type Strains, Phase II (KMG-II): from individual species to whole genera.</title>
        <authorList>
            <person name="Goeker M."/>
        </authorList>
    </citation>
    <scope>NUCLEOTIDE SEQUENCE [LARGE SCALE GENOMIC DNA]</scope>
    <source>
        <strain evidence="8 9">DSM 24323</strain>
    </source>
</reference>
<organism evidence="8 9">
    <name type="scientific">Naumannella halotolerans</name>
    <dbReference type="NCBI Taxonomy" id="993414"/>
    <lineage>
        <taxon>Bacteria</taxon>
        <taxon>Bacillati</taxon>
        <taxon>Actinomycetota</taxon>
        <taxon>Actinomycetes</taxon>
        <taxon>Propionibacteriales</taxon>
        <taxon>Propionibacteriaceae</taxon>
        <taxon>Naumannella</taxon>
    </lineage>
</organism>
<evidence type="ECO:0000256" key="7">
    <source>
        <dbReference type="SAM" id="Phobius"/>
    </source>
</evidence>
<feature type="transmembrane region" description="Helical" evidence="7">
    <location>
        <begin position="29"/>
        <end position="54"/>
    </location>
</feature>
<sequence length="87" mass="8986">MGTIIAYIVIGLIGGAIAKAILPGKQGGGWIATIILGIVGALLGGFLGGLLFNVKYTDVFSFQGLITSVIGAILVLVIWGFIQKRRA</sequence>
<comment type="caution">
    <text evidence="8">The sequence shown here is derived from an EMBL/GenBank/DDBJ whole genome shotgun (WGS) entry which is preliminary data.</text>
</comment>
<name>A0A4R7JCK6_9ACTN</name>
<feature type="transmembrane region" description="Helical" evidence="7">
    <location>
        <begin position="6"/>
        <end position="22"/>
    </location>
</feature>
<keyword evidence="4 7" id="KW-0812">Transmembrane</keyword>
<comment type="subcellular location">
    <subcellularLocation>
        <location evidence="1">Cell membrane</location>
        <topology evidence="1">Multi-pass membrane protein</topology>
    </subcellularLocation>
</comment>
<evidence type="ECO:0000313" key="9">
    <source>
        <dbReference type="Proteomes" id="UP000295371"/>
    </source>
</evidence>
<evidence type="ECO:0000256" key="4">
    <source>
        <dbReference type="ARBA" id="ARBA00022692"/>
    </source>
</evidence>
<dbReference type="OrthoDB" id="4568405at2"/>
<accession>A0A4R7JCK6</accession>
<dbReference type="InterPro" id="IPR007341">
    <property type="entry name" value="Transgly_assoc"/>
</dbReference>
<comment type="similarity">
    <text evidence="2">Belongs to the UPF0410 family.</text>
</comment>
<evidence type="ECO:0000313" key="8">
    <source>
        <dbReference type="EMBL" id="TDT34199.1"/>
    </source>
</evidence>
<protein>
    <submittedName>
        <fullName evidence="8">Putative membrane protein YeaQ/YmgE (Transglycosylase-associated protein family)</fullName>
    </submittedName>
</protein>
<dbReference type="AlphaFoldDB" id="A0A4R7JCK6"/>